<dbReference type="RefSeq" id="WP_249972796.1">
    <property type="nucleotide sequence ID" value="NZ_JAMFLZ010000003.1"/>
</dbReference>
<evidence type="ECO:0000313" key="3">
    <source>
        <dbReference type="Proteomes" id="UP001165381"/>
    </source>
</evidence>
<dbReference type="EMBL" id="JAMFLZ010000003">
    <property type="protein sequence ID" value="MCL6295038.1"/>
    <property type="molecule type" value="Genomic_DNA"/>
</dbReference>
<organism evidence="2 3">
    <name type="scientific">Jejuia spongiicola</name>
    <dbReference type="NCBI Taxonomy" id="2942207"/>
    <lineage>
        <taxon>Bacteria</taxon>
        <taxon>Pseudomonadati</taxon>
        <taxon>Bacteroidota</taxon>
        <taxon>Flavobacteriia</taxon>
        <taxon>Flavobacteriales</taxon>
        <taxon>Flavobacteriaceae</taxon>
        <taxon>Jejuia</taxon>
    </lineage>
</organism>
<keyword evidence="3" id="KW-1185">Reference proteome</keyword>
<protein>
    <submittedName>
        <fullName evidence="2">Uncharacterized protein</fullName>
    </submittedName>
</protein>
<comment type="caution">
    <text evidence="2">The sequence shown here is derived from an EMBL/GenBank/DDBJ whole genome shotgun (WGS) entry which is preliminary data.</text>
</comment>
<feature type="signal peptide" evidence="1">
    <location>
        <begin position="1"/>
        <end position="19"/>
    </location>
</feature>
<reference evidence="2" key="1">
    <citation type="submission" date="2022-05" db="EMBL/GenBank/DDBJ databases">
        <authorList>
            <person name="Park J.-S."/>
        </authorList>
    </citation>
    <scope>NUCLEOTIDE SEQUENCE</scope>
    <source>
        <strain evidence="2">2012CJ34-3</strain>
    </source>
</reference>
<dbReference type="Proteomes" id="UP001165381">
    <property type="component" value="Unassembled WGS sequence"/>
</dbReference>
<evidence type="ECO:0000256" key="1">
    <source>
        <dbReference type="SAM" id="SignalP"/>
    </source>
</evidence>
<evidence type="ECO:0000313" key="2">
    <source>
        <dbReference type="EMBL" id="MCL6295038.1"/>
    </source>
</evidence>
<feature type="chain" id="PRO_5046706219" evidence="1">
    <location>
        <begin position="20"/>
        <end position="186"/>
    </location>
</feature>
<keyword evidence="1" id="KW-0732">Signal</keyword>
<gene>
    <name evidence="2" type="ORF">M3P09_08540</name>
</gene>
<accession>A0ABT0QEM2</accession>
<sequence>MNKSILLLFFIFNLSPLIAQNYDWVKVKDTASAYVIEFPSNPEKGIEDVPTVKGNVKMHTYTYQSDDNDDNLIYMAFFTQYPDSFFPDGLKTLEKRNIALDNAVSGAVTNVKGTLVSKSEIIFNGFNGRDAKIGLESGGIQYIIKMKTILVGTSLYSAQVICKKENDDNLNSKYFFNSFELINVKQ</sequence>
<name>A0ABT0QEM2_9FLAO</name>
<proteinExistence type="predicted"/>